<gene>
    <name evidence="2" type="ORF">AB5J52_37995</name>
</gene>
<evidence type="ECO:0000313" key="2">
    <source>
        <dbReference type="EMBL" id="XDQ47611.1"/>
    </source>
</evidence>
<proteinExistence type="predicted"/>
<dbReference type="EMBL" id="CP163441">
    <property type="protein sequence ID" value="XDQ47611.1"/>
    <property type="molecule type" value="Genomic_DNA"/>
</dbReference>
<reference evidence="2" key="1">
    <citation type="submission" date="2024-07" db="EMBL/GenBank/DDBJ databases">
        <authorList>
            <person name="Yu S.T."/>
        </authorList>
    </citation>
    <scope>NUCLEOTIDE SEQUENCE</scope>
    <source>
        <strain evidence="2">R39</strain>
    </source>
</reference>
<evidence type="ECO:0000256" key="1">
    <source>
        <dbReference type="SAM" id="MobiDB-lite"/>
    </source>
</evidence>
<accession>A0AB39QYI6</accession>
<protein>
    <recommendedName>
        <fullName evidence="3">SAM-dependent methyltransferase</fullName>
    </recommendedName>
</protein>
<organism evidence="2">
    <name type="scientific">Streptomyces sp. R39</name>
    <dbReference type="NCBI Taxonomy" id="3238631"/>
    <lineage>
        <taxon>Bacteria</taxon>
        <taxon>Bacillati</taxon>
        <taxon>Actinomycetota</taxon>
        <taxon>Actinomycetes</taxon>
        <taxon>Kitasatosporales</taxon>
        <taxon>Streptomycetaceae</taxon>
        <taxon>Streptomyces</taxon>
    </lineage>
</organism>
<name>A0AB39QYI6_9ACTN</name>
<feature type="region of interest" description="Disordered" evidence="1">
    <location>
        <begin position="1"/>
        <end position="20"/>
    </location>
</feature>
<dbReference type="RefSeq" id="WP_369226508.1">
    <property type="nucleotide sequence ID" value="NZ_CP163441.1"/>
</dbReference>
<dbReference type="AlphaFoldDB" id="A0AB39QYI6"/>
<sequence length="94" mass="9715">MAPTDQRIPRNGSSLPGAGLDAVRMPGHWLPARLGKRVLRPGGAELTRWMPDAPGVDPQDRVVEPAAGLGALLTGAGAALAGTANTWGTDTRRP</sequence>
<evidence type="ECO:0008006" key="3">
    <source>
        <dbReference type="Google" id="ProtNLM"/>
    </source>
</evidence>